<dbReference type="EMBL" id="UINC01116953">
    <property type="protein sequence ID" value="SVC89047.1"/>
    <property type="molecule type" value="Genomic_DNA"/>
</dbReference>
<sequence>MSLDSCYECNKEISTKAIVCHQCGAPQKKRSLGDQALYSIALMYSVLFWYLFHPYWTSGWVGITRGTWITTSNFICGLIYAAGFYLWDKFFYRNRRK</sequence>
<keyword evidence="1" id="KW-0812">Transmembrane</keyword>
<accession>A0A382QVR3</accession>
<evidence type="ECO:0000256" key="1">
    <source>
        <dbReference type="SAM" id="Phobius"/>
    </source>
</evidence>
<feature type="transmembrane region" description="Helical" evidence="1">
    <location>
        <begin position="68"/>
        <end position="87"/>
    </location>
</feature>
<gene>
    <name evidence="2" type="ORF">METZ01_LOCUS341901</name>
</gene>
<keyword evidence="1" id="KW-0472">Membrane</keyword>
<evidence type="ECO:0000313" key="2">
    <source>
        <dbReference type="EMBL" id="SVC89047.1"/>
    </source>
</evidence>
<feature type="transmembrane region" description="Helical" evidence="1">
    <location>
        <begin position="36"/>
        <end position="56"/>
    </location>
</feature>
<evidence type="ECO:0008006" key="3">
    <source>
        <dbReference type="Google" id="ProtNLM"/>
    </source>
</evidence>
<proteinExistence type="predicted"/>
<name>A0A382QVR3_9ZZZZ</name>
<organism evidence="2">
    <name type="scientific">marine metagenome</name>
    <dbReference type="NCBI Taxonomy" id="408172"/>
    <lineage>
        <taxon>unclassified sequences</taxon>
        <taxon>metagenomes</taxon>
        <taxon>ecological metagenomes</taxon>
    </lineage>
</organism>
<reference evidence="2" key="1">
    <citation type="submission" date="2018-05" db="EMBL/GenBank/DDBJ databases">
        <authorList>
            <person name="Lanie J.A."/>
            <person name="Ng W.-L."/>
            <person name="Kazmierczak K.M."/>
            <person name="Andrzejewski T.M."/>
            <person name="Davidsen T.M."/>
            <person name="Wayne K.J."/>
            <person name="Tettelin H."/>
            <person name="Glass J.I."/>
            <person name="Rusch D."/>
            <person name="Podicherti R."/>
            <person name="Tsui H.-C.T."/>
            <person name="Winkler M.E."/>
        </authorList>
    </citation>
    <scope>NUCLEOTIDE SEQUENCE</scope>
</reference>
<keyword evidence="1" id="KW-1133">Transmembrane helix</keyword>
<dbReference type="AlphaFoldDB" id="A0A382QVR3"/>
<protein>
    <recommendedName>
        <fullName evidence="3">Zinc-ribbon domain-containing protein</fullName>
    </recommendedName>
</protein>